<name>A0A2G8JXT3_STIJA</name>
<accession>A0A2G8JXT3</accession>
<dbReference type="InterPro" id="IPR036960">
    <property type="entry name" value="T-box_sf"/>
</dbReference>
<dbReference type="GO" id="GO:0000785">
    <property type="term" value="C:chromatin"/>
    <property type="evidence" value="ECO:0007669"/>
    <property type="project" value="TreeGrafter"/>
</dbReference>
<comment type="caution">
    <text evidence="9">Lacks conserved residue(s) required for the propagation of feature annotation.</text>
</comment>
<dbReference type="PANTHER" id="PTHR11267:SF106">
    <property type="entry name" value="T-RELATED PROTEIN"/>
    <property type="match status" value="1"/>
</dbReference>
<feature type="region of interest" description="Disordered" evidence="10">
    <location>
        <begin position="445"/>
        <end position="481"/>
    </location>
</feature>
<dbReference type="GO" id="GO:0001708">
    <property type="term" value="P:cell fate specification"/>
    <property type="evidence" value="ECO:0007669"/>
    <property type="project" value="TreeGrafter"/>
</dbReference>
<dbReference type="FunFam" id="2.60.40.820:FF:000002">
    <property type="entry name" value="T-box transcription factor Brachyury"/>
    <property type="match status" value="1"/>
</dbReference>
<comment type="subcellular location">
    <subcellularLocation>
        <location evidence="1 9">Nucleus</location>
    </subcellularLocation>
</comment>
<feature type="region of interest" description="Disordered" evidence="10">
    <location>
        <begin position="379"/>
        <end position="404"/>
    </location>
</feature>
<dbReference type="CDD" id="cd20192">
    <property type="entry name" value="T-box_TBXT_TBX19-like"/>
    <property type="match status" value="1"/>
</dbReference>
<evidence type="ECO:0000313" key="12">
    <source>
        <dbReference type="EMBL" id="PIK40552.1"/>
    </source>
</evidence>
<dbReference type="PANTHER" id="PTHR11267">
    <property type="entry name" value="T-BOX PROTEIN-RELATED"/>
    <property type="match status" value="1"/>
</dbReference>
<dbReference type="GO" id="GO:0000978">
    <property type="term" value="F:RNA polymerase II cis-regulatory region sequence-specific DNA binding"/>
    <property type="evidence" value="ECO:0007669"/>
    <property type="project" value="InterPro"/>
</dbReference>
<evidence type="ECO:0000256" key="1">
    <source>
        <dbReference type="ARBA" id="ARBA00004123"/>
    </source>
</evidence>
<evidence type="ECO:0000256" key="9">
    <source>
        <dbReference type="PROSITE-ProRule" id="PRU00201"/>
    </source>
</evidence>
<keyword evidence="5" id="KW-0804">Transcription</keyword>
<evidence type="ECO:0000256" key="4">
    <source>
        <dbReference type="ARBA" id="ARBA00023125"/>
    </source>
</evidence>
<dbReference type="OrthoDB" id="7442607at2759"/>
<dbReference type="Proteomes" id="UP000230750">
    <property type="component" value="Unassembled WGS sequence"/>
</dbReference>
<dbReference type="InterPro" id="IPR018186">
    <property type="entry name" value="TF_T-box_CS"/>
</dbReference>
<gene>
    <name evidence="12" type="ORF">BSL78_22596</name>
</gene>
<comment type="caution">
    <text evidence="12">The sequence shown here is derived from an EMBL/GenBank/DDBJ whole genome shotgun (WGS) entry which is preliminary data.</text>
</comment>
<evidence type="ECO:0000256" key="5">
    <source>
        <dbReference type="ARBA" id="ARBA00023163"/>
    </source>
</evidence>
<dbReference type="STRING" id="307972.A0A2G8JXT3"/>
<dbReference type="GO" id="GO:0000981">
    <property type="term" value="F:DNA-binding transcription factor activity, RNA polymerase II-specific"/>
    <property type="evidence" value="ECO:0007669"/>
    <property type="project" value="TreeGrafter"/>
</dbReference>
<feature type="region of interest" description="Disordered" evidence="10">
    <location>
        <begin position="516"/>
        <end position="536"/>
    </location>
</feature>
<evidence type="ECO:0000256" key="10">
    <source>
        <dbReference type="SAM" id="MobiDB-lite"/>
    </source>
</evidence>
<dbReference type="PRINTS" id="PR00938">
    <property type="entry name" value="BRACHYURY"/>
</dbReference>
<evidence type="ECO:0000256" key="8">
    <source>
        <dbReference type="ARBA" id="ARBA00080095"/>
    </source>
</evidence>
<dbReference type="PROSITE" id="PS50252">
    <property type="entry name" value="TBOX_3"/>
    <property type="match status" value="1"/>
</dbReference>
<evidence type="ECO:0000256" key="2">
    <source>
        <dbReference type="ARBA" id="ARBA00022473"/>
    </source>
</evidence>
<evidence type="ECO:0000259" key="11">
    <source>
        <dbReference type="PROSITE" id="PS50252"/>
    </source>
</evidence>
<reference evidence="12 13" key="1">
    <citation type="journal article" date="2017" name="PLoS Biol.">
        <title>The sea cucumber genome provides insights into morphological evolution and visceral regeneration.</title>
        <authorList>
            <person name="Zhang X."/>
            <person name="Sun L."/>
            <person name="Yuan J."/>
            <person name="Sun Y."/>
            <person name="Gao Y."/>
            <person name="Zhang L."/>
            <person name="Li S."/>
            <person name="Dai H."/>
            <person name="Hamel J.F."/>
            <person name="Liu C."/>
            <person name="Yu Y."/>
            <person name="Liu S."/>
            <person name="Lin W."/>
            <person name="Guo K."/>
            <person name="Jin S."/>
            <person name="Xu P."/>
            <person name="Storey K.B."/>
            <person name="Huan P."/>
            <person name="Zhang T."/>
            <person name="Zhou Y."/>
            <person name="Zhang J."/>
            <person name="Lin C."/>
            <person name="Li X."/>
            <person name="Xing L."/>
            <person name="Huo D."/>
            <person name="Sun M."/>
            <person name="Wang L."/>
            <person name="Mercier A."/>
            <person name="Li F."/>
            <person name="Yang H."/>
            <person name="Xiang J."/>
        </authorList>
    </citation>
    <scope>NUCLEOTIDE SEQUENCE [LARGE SCALE GENOMIC DNA]</scope>
    <source>
        <strain evidence="12">Shaxun</strain>
        <tissue evidence="12">Muscle</tissue>
    </source>
</reference>
<dbReference type="InterPro" id="IPR001699">
    <property type="entry name" value="TF_T-box"/>
</dbReference>
<proteinExistence type="predicted"/>
<keyword evidence="6 9" id="KW-0539">Nucleus</keyword>
<sequence>MPENIEPNFTRASHLCQKAMTDTKGSMRNQGLHSSASPGGGGGGARGMAQLVESLQANSVATSNAKGEHPLGKGIKVKLEDSDLWKRFHKCTNEMIVTKTGRRMFPVMSTSLSGLDPDAMYSILLDFSATDDHRWKYVNGEWVPGGKPENAPPSSAYVHPDSPNFGAHWMKQPVSFSKVKLSNKLNGSGQVMLNSLHKYEPRVHIIRVGGREKQKLVGTFSFQETRFIAVTAYQNEDITQLKIKYNPFAKAFLDVKEKGDGFDIFDDPQQSRYPQLGGWFLPGASAMCGPSPHQFAQSFGLQSHTGCDRLSGLSRHRSAPYPSPSSYHQKYSNVLTVIIIAHATDLQHDPVFTVVQNFKIYRSNCVLYVYRVTTRATQQTDTSRTSLLPHENWPSLTSSAPPMSSSCSQYSPVWPPISNSSYPSVSSTNPFSSFICPQYPSSSSSHSTSSMSQGAGVSHSPPSAPVDSSSHHLPVSESHHGVSTTASSCSAFQETYPTDTQVGTLYDSCGYSSLGMSSQQAPTNKPSWLPISSPSV</sequence>
<feature type="region of interest" description="Disordered" evidence="10">
    <location>
        <begin position="23"/>
        <end position="47"/>
    </location>
</feature>
<keyword evidence="3" id="KW-0805">Transcription regulation</keyword>
<dbReference type="PRINTS" id="PR00937">
    <property type="entry name" value="TBOX"/>
</dbReference>
<dbReference type="GO" id="GO:0005634">
    <property type="term" value="C:nucleus"/>
    <property type="evidence" value="ECO:0007669"/>
    <property type="project" value="UniProtKB-SubCell"/>
</dbReference>
<evidence type="ECO:0000256" key="6">
    <source>
        <dbReference type="ARBA" id="ARBA00023242"/>
    </source>
</evidence>
<dbReference type="EMBL" id="MRZV01001109">
    <property type="protein sequence ID" value="PIK40552.1"/>
    <property type="molecule type" value="Genomic_DNA"/>
</dbReference>
<dbReference type="PROSITE" id="PS01283">
    <property type="entry name" value="TBOX_1"/>
    <property type="match status" value="1"/>
</dbReference>
<feature type="compositionally biased region" description="Low complexity" evidence="10">
    <location>
        <begin position="394"/>
        <end position="404"/>
    </location>
</feature>
<dbReference type="AlphaFoldDB" id="A0A2G8JXT3"/>
<dbReference type="InterPro" id="IPR046360">
    <property type="entry name" value="T-box_DNA-bd"/>
</dbReference>
<evidence type="ECO:0000256" key="7">
    <source>
        <dbReference type="ARBA" id="ARBA00070802"/>
    </source>
</evidence>
<dbReference type="SUPFAM" id="SSF49417">
    <property type="entry name" value="p53-like transcription factors"/>
    <property type="match status" value="1"/>
</dbReference>
<dbReference type="Gene3D" id="2.60.40.820">
    <property type="entry name" value="Transcription factor, T-box"/>
    <property type="match status" value="1"/>
</dbReference>
<dbReference type="Pfam" id="PF00907">
    <property type="entry name" value="T-box"/>
    <property type="match status" value="1"/>
</dbReference>
<feature type="domain" description="T-box" evidence="11">
    <location>
        <begin position="79"/>
        <end position="254"/>
    </location>
</feature>
<keyword evidence="4 9" id="KW-0238">DNA-binding</keyword>
<protein>
    <recommendedName>
        <fullName evidence="7">T-box transcription factor T homolog</fullName>
    </recommendedName>
    <alternativeName>
        <fullName evidence="8">Brachyury protein homolog</fullName>
    </alternativeName>
</protein>
<dbReference type="InterPro" id="IPR002070">
    <property type="entry name" value="TF_Brachyury"/>
</dbReference>
<feature type="compositionally biased region" description="Polar residues" evidence="10">
    <location>
        <begin position="23"/>
        <end position="37"/>
    </location>
</feature>
<dbReference type="SMART" id="SM00425">
    <property type="entry name" value="TBOX"/>
    <property type="match status" value="1"/>
</dbReference>
<evidence type="ECO:0000313" key="13">
    <source>
        <dbReference type="Proteomes" id="UP000230750"/>
    </source>
</evidence>
<dbReference type="GO" id="GO:0045893">
    <property type="term" value="P:positive regulation of DNA-templated transcription"/>
    <property type="evidence" value="ECO:0007669"/>
    <property type="project" value="InterPro"/>
</dbReference>
<dbReference type="InterPro" id="IPR008967">
    <property type="entry name" value="p53-like_TF_DNA-bd_sf"/>
</dbReference>
<organism evidence="12 13">
    <name type="scientific">Stichopus japonicus</name>
    <name type="common">Sea cucumber</name>
    <dbReference type="NCBI Taxonomy" id="307972"/>
    <lineage>
        <taxon>Eukaryota</taxon>
        <taxon>Metazoa</taxon>
        <taxon>Echinodermata</taxon>
        <taxon>Eleutherozoa</taxon>
        <taxon>Echinozoa</taxon>
        <taxon>Holothuroidea</taxon>
        <taxon>Aspidochirotacea</taxon>
        <taxon>Aspidochirotida</taxon>
        <taxon>Stichopodidae</taxon>
        <taxon>Apostichopus</taxon>
    </lineage>
</organism>
<dbReference type="PROSITE" id="PS01264">
    <property type="entry name" value="TBOX_2"/>
    <property type="match status" value="1"/>
</dbReference>
<keyword evidence="13" id="KW-1185">Reference proteome</keyword>
<keyword evidence="2" id="KW-0217">Developmental protein</keyword>
<evidence type="ECO:0000256" key="3">
    <source>
        <dbReference type="ARBA" id="ARBA00023015"/>
    </source>
</evidence>